<organism evidence="2 3">
    <name type="scientific">Litoribacter ruber</name>
    <dbReference type="NCBI Taxonomy" id="702568"/>
    <lineage>
        <taxon>Bacteria</taxon>
        <taxon>Pseudomonadati</taxon>
        <taxon>Bacteroidota</taxon>
        <taxon>Cytophagia</taxon>
        <taxon>Cytophagales</taxon>
        <taxon>Cyclobacteriaceae</taxon>
        <taxon>Litoribacter</taxon>
    </lineage>
</organism>
<feature type="domain" description="Alginate export" evidence="1">
    <location>
        <begin position="25"/>
        <end position="181"/>
    </location>
</feature>
<dbReference type="Pfam" id="PF13372">
    <property type="entry name" value="Alginate_exp"/>
    <property type="match status" value="1"/>
</dbReference>
<dbReference type="AlphaFoldDB" id="A0AAP2CJS4"/>
<evidence type="ECO:0000313" key="2">
    <source>
        <dbReference type="EMBL" id="MBS9524486.1"/>
    </source>
</evidence>
<dbReference type="Proteomes" id="UP001319104">
    <property type="component" value="Unassembled WGS sequence"/>
</dbReference>
<dbReference type="RefSeq" id="WP_213945345.1">
    <property type="nucleotide sequence ID" value="NZ_JAHCMY010000005.1"/>
</dbReference>
<dbReference type="EMBL" id="JAHCMY010000005">
    <property type="protein sequence ID" value="MBS9524486.1"/>
    <property type="molecule type" value="Genomic_DNA"/>
</dbReference>
<proteinExistence type="predicted"/>
<accession>A0AAP2CJS4</accession>
<gene>
    <name evidence="2" type="ORF">KI659_10710</name>
</gene>
<comment type="caution">
    <text evidence="2">The sequence shown here is derived from an EMBL/GenBank/DDBJ whole genome shotgun (WGS) entry which is preliminary data.</text>
</comment>
<evidence type="ECO:0000313" key="3">
    <source>
        <dbReference type="Proteomes" id="UP001319104"/>
    </source>
</evidence>
<dbReference type="InterPro" id="IPR025388">
    <property type="entry name" value="Alginate_export_dom"/>
</dbReference>
<name>A0AAP2CJS4_9BACT</name>
<sequence length="440" mass="51032">MKKWITIGLVMIMILSYYSAMAQFSIDGQYITRGEYRNGFGRPIGEGESPAAFIAHRARLQASYRMDGFNFFMSVQDIRTWGNTTQVKLTDNFLSVHEAWLEADMGPMWKIKLGRQELNYDNARFLGNLDWALQARAHDFALVKYEKEDMKLHFGGGFNQENQFLFETTFVIPNQYKVAQMARYENKYGDFHFSAMFWNDGRQFWTVEDEEFSTTGVDFRQTIGLPTLKYQMGNTTFTGYYYHQLGRDRFGVERRRINAYNVSAQVTQQFDINNEIGRKFRLVGGFEILSGGVDSLTNNAYSPLYGTNHLFNGYMDLFYVGGAHENNVGLQDYFLRGRYDFNERFFLQGDAHLFYSYASVFGPEGGPDPLSNFMGTELDLSFGYVFTDAISLQGGYSQFFHTDTYRAIQGNRNLRDTQNWAYLMMIFRPNMKNKFIGILL</sequence>
<dbReference type="SUPFAM" id="SSF56935">
    <property type="entry name" value="Porins"/>
    <property type="match status" value="1"/>
</dbReference>
<protein>
    <submittedName>
        <fullName evidence="2">Alginate export family protein</fullName>
    </submittedName>
</protein>
<evidence type="ECO:0000259" key="1">
    <source>
        <dbReference type="Pfam" id="PF13372"/>
    </source>
</evidence>
<reference evidence="2 3" key="1">
    <citation type="submission" date="2021-05" db="EMBL/GenBank/DDBJ databases">
        <authorList>
            <person name="Zhang Z.D."/>
            <person name="Osman G."/>
        </authorList>
    </citation>
    <scope>NUCLEOTIDE SEQUENCE [LARGE SCALE GENOMIC DNA]</scope>
    <source>
        <strain evidence="2 3">KCTC 32217</strain>
    </source>
</reference>
<keyword evidence="3" id="KW-1185">Reference proteome</keyword>